<feature type="domain" description="HTH merR-type" evidence="2">
    <location>
        <begin position="8"/>
        <end position="78"/>
    </location>
</feature>
<feature type="domain" description="VOC" evidence="3">
    <location>
        <begin position="125"/>
        <end position="237"/>
    </location>
</feature>
<sequence>MGVNGEDLLNIGAFASATGLTIPALRHYDEIGLLRPARVDPGSGYRRYRRDQIDEARLVCGLRAIGVPIDEVRAVVGRPGGHVRSALDVHRDRLVAQLREVSQRIVAVDEFIEKGTAMPVPQSPRPVQIRIPVADVTAAAAFYTAAFDVVFNEAISSVQFGTYRSDRFFLITFEEAGPGQPRGGVRFGLLADDLEAAHSRAVAAGAVEVAPPAEYAWKPRTSTLRDPDGAVIDLTQG</sequence>
<dbReference type="SUPFAM" id="SSF54593">
    <property type="entry name" value="Glyoxalase/Bleomycin resistance protein/Dihydroxybiphenyl dioxygenase"/>
    <property type="match status" value="1"/>
</dbReference>
<dbReference type="STRING" id="35752.SAMN05421541_11958"/>
<dbReference type="PANTHER" id="PTHR30204:SF97">
    <property type="entry name" value="MERR FAMILY REGULATORY PROTEIN"/>
    <property type="match status" value="1"/>
</dbReference>
<evidence type="ECO:0000313" key="5">
    <source>
        <dbReference type="Proteomes" id="UP000199645"/>
    </source>
</evidence>
<dbReference type="PROSITE" id="PS50937">
    <property type="entry name" value="HTH_MERR_2"/>
    <property type="match status" value="1"/>
</dbReference>
<dbReference type="PROSITE" id="PS51819">
    <property type="entry name" value="VOC"/>
    <property type="match status" value="1"/>
</dbReference>
<dbReference type="InterPro" id="IPR037523">
    <property type="entry name" value="VOC_core"/>
</dbReference>
<dbReference type="InterPro" id="IPR009061">
    <property type="entry name" value="DNA-bd_dom_put_sf"/>
</dbReference>
<evidence type="ECO:0000259" key="2">
    <source>
        <dbReference type="PROSITE" id="PS50937"/>
    </source>
</evidence>
<dbReference type="SMART" id="SM00422">
    <property type="entry name" value="HTH_MERR"/>
    <property type="match status" value="1"/>
</dbReference>
<dbReference type="InterPro" id="IPR047057">
    <property type="entry name" value="MerR_fam"/>
</dbReference>
<evidence type="ECO:0000313" key="4">
    <source>
        <dbReference type="EMBL" id="SFF72153.1"/>
    </source>
</evidence>
<dbReference type="GO" id="GO:0003700">
    <property type="term" value="F:DNA-binding transcription factor activity"/>
    <property type="evidence" value="ECO:0007669"/>
    <property type="project" value="InterPro"/>
</dbReference>
<dbReference type="Gene3D" id="1.10.1660.10">
    <property type="match status" value="1"/>
</dbReference>
<dbReference type="GO" id="GO:0003677">
    <property type="term" value="F:DNA binding"/>
    <property type="evidence" value="ECO:0007669"/>
    <property type="project" value="UniProtKB-KW"/>
</dbReference>
<dbReference type="InterPro" id="IPR000551">
    <property type="entry name" value="MerR-type_HTH_dom"/>
</dbReference>
<keyword evidence="5" id="KW-1185">Reference proteome</keyword>
<dbReference type="PROSITE" id="PS00552">
    <property type="entry name" value="HTH_MERR_1"/>
    <property type="match status" value="1"/>
</dbReference>
<dbReference type="AlphaFoldDB" id="A0A1I2L018"/>
<protein>
    <submittedName>
        <fullName evidence="4">DNA-binding transcriptional regulator, MerR family</fullName>
    </submittedName>
</protein>
<dbReference type="InterPro" id="IPR029068">
    <property type="entry name" value="Glyas_Bleomycin-R_OHBP_Dase"/>
</dbReference>
<proteinExistence type="predicted"/>
<dbReference type="Pfam" id="PF18029">
    <property type="entry name" value="Glyoxalase_6"/>
    <property type="match status" value="1"/>
</dbReference>
<name>A0A1I2L018_9ACTN</name>
<dbReference type="EMBL" id="FONV01000019">
    <property type="protein sequence ID" value="SFF72153.1"/>
    <property type="molecule type" value="Genomic_DNA"/>
</dbReference>
<accession>A0A1I2L018</accession>
<keyword evidence="1 4" id="KW-0238">DNA-binding</keyword>
<dbReference type="InterPro" id="IPR041581">
    <property type="entry name" value="Glyoxalase_6"/>
</dbReference>
<gene>
    <name evidence="4" type="ORF">SAMN05421541_11958</name>
</gene>
<evidence type="ECO:0000259" key="3">
    <source>
        <dbReference type="PROSITE" id="PS51819"/>
    </source>
</evidence>
<dbReference type="Gene3D" id="3.10.180.10">
    <property type="entry name" value="2,3-Dihydroxybiphenyl 1,2-Dioxygenase, domain 1"/>
    <property type="match status" value="1"/>
</dbReference>
<dbReference type="Pfam" id="PF13411">
    <property type="entry name" value="MerR_1"/>
    <property type="match status" value="1"/>
</dbReference>
<dbReference type="PANTHER" id="PTHR30204">
    <property type="entry name" value="REDOX-CYCLING DRUG-SENSING TRANSCRIPTIONAL ACTIVATOR SOXR"/>
    <property type="match status" value="1"/>
</dbReference>
<dbReference type="Proteomes" id="UP000199645">
    <property type="component" value="Unassembled WGS sequence"/>
</dbReference>
<reference evidence="4 5" key="1">
    <citation type="submission" date="2016-10" db="EMBL/GenBank/DDBJ databases">
        <authorList>
            <person name="de Groot N.N."/>
        </authorList>
    </citation>
    <scope>NUCLEOTIDE SEQUENCE [LARGE SCALE GENOMIC DNA]</scope>
    <source>
        <strain evidence="4 5">DSM 43019</strain>
    </source>
</reference>
<dbReference type="SUPFAM" id="SSF46955">
    <property type="entry name" value="Putative DNA-binding domain"/>
    <property type="match status" value="1"/>
</dbReference>
<evidence type="ECO:0000256" key="1">
    <source>
        <dbReference type="ARBA" id="ARBA00023125"/>
    </source>
</evidence>
<organism evidence="4 5">
    <name type="scientific">Actinoplanes philippinensis</name>
    <dbReference type="NCBI Taxonomy" id="35752"/>
    <lineage>
        <taxon>Bacteria</taxon>
        <taxon>Bacillati</taxon>
        <taxon>Actinomycetota</taxon>
        <taxon>Actinomycetes</taxon>
        <taxon>Micromonosporales</taxon>
        <taxon>Micromonosporaceae</taxon>
        <taxon>Actinoplanes</taxon>
    </lineage>
</organism>